<accession>A0ABY5PEL0</accession>
<sequence length="236" mass="25213">MARRRVADQTLVFLMLTYIVYMSALVICGFGLWFGVFRGPDSFALTVVPALFGLTVIVVGLLCSAIPTDLQRRLDGYAQRSGRVGRIAQRLANGPAAVSAGIRGAWVHVRQGDPALLGSIAYWAFNIMVLWAAFHAFGGAPPGAVLVLGYFVGMLGNLLPLPGGIGGVDGGMIGAFAAYGVDIGTATVAVLVYRAFAFWLPTIPGAIAYFQLRHTVQRWRDERRQQRAAELAAATA</sequence>
<dbReference type="PANTHER" id="PTHR39087:SF2">
    <property type="entry name" value="UPF0104 MEMBRANE PROTEIN MJ1595"/>
    <property type="match status" value="1"/>
</dbReference>
<comment type="subcellular location">
    <subcellularLocation>
        <location evidence="1">Cell membrane</location>
        <topology evidence="1">Multi-pass membrane protein</topology>
    </subcellularLocation>
</comment>
<keyword evidence="5 6" id="KW-0472">Membrane</keyword>
<feature type="transmembrane region" description="Helical" evidence="6">
    <location>
        <begin position="12"/>
        <end position="36"/>
    </location>
</feature>
<feature type="transmembrane region" description="Helical" evidence="6">
    <location>
        <begin position="42"/>
        <end position="63"/>
    </location>
</feature>
<evidence type="ECO:0000313" key="7">
    <source>
        <dbReference type="EMBL" id="UUY03121.1"/>
    </source>
</evidence>
<dbReference type="EMBL" id="CP088295">
    <property type="protein sequence ID" value="UUY03121.1"/>
    <property type="molecule type" value="Genomic_DNA"/>
</dbReference>
<dbReference type="Proteomes" id="UP001058860">
    <property type="component" value="Chromosome"/>
</dbReference>
<protein>
    <submittedName>
        <fullName evidence="7">Flippase-like domain-containing protein</fullName>
    </submittedName>
</protein>
<evidence type="ECO:0000256" key="2">
    <source>
        <dbReference type="ARBA" id="ARBA00022475"/>
    </source>
</evidence>
<dbReference type="PANTHER" id="PTHR39087">
    <property type="entry name" value="UPF0104 MEMBRANE PROTEIN MJ1595"/>
    <property type="match status" value="1"/>
</dbReference>
<keyword evidence="4 6" id="KW-1133">Transmembrane helix</keyword>
<feature type="transmembrane region" description="Helical" evidence="6">
    <location>
        <begin position="143"/>
        <end position="161"/>
    </location>
</feature>
<evidence type="ECO:0000256" key="5">
    <source>
        <dbReference type="ARBA" id="ARBA00023136"/>
    </source>
</evidence>
<dbReference type="InterPro" id="IPR022791">
    <property type="entry name" value="L-PG_synthase/AglD"/>
</dbReference>
<feature type="transmembrane region" description="Helical" evidence="6">
    <location>
        <begin position="198"/>
        <end position="216"/>
    </location>
</feature>
<feature type="transmembrane region" description="Helical" evidence="6">
    <location>
        <begin position="115"/>
        <end position="137"/>
    </location>
</feature>
<evidence type="ECO:0000256" key="1">
    <source>
        <dbReference type="ARBA" id="ARBA00004651"/>
    </source>
</evidence>
<evidence type="ECO:0000256" key="3">
    <source>
        <dbReference type="ARBA" id="ARBA00022692"/>
    </source>
</evidence>
<name>A0ABY5PEL0_9ACTN</name>
<evidence type="ECO:0000256" key="4">
    <source>
        <dbReference type="ARBA" id="ARBA00022989"/>
    </source>
</evidence>
<dbReference type="Pfam" id="PF03706">
    <property type="entry name" value="LPG_synthase_TM"/>
    <property type="match status" value="1"/>
</dbReference>
<keyword evidence="3 6" id="KW-0812">Transmembrane</keyword>
<dbReference type="NCBIfam" id="TIGR00374">
    <property type="entry name" value="flippase-like domain"/>
    <property type="match status" value="1"/>
</dbReference>
<evidence type="ECO:0000313" key="8">
    <source>
        <dbReference type="Proteomes" id="UP001058860"/>
    </source>
</evidence>
<organism evidence="7 8">
    <name type="scientific">Svornostia abyssi</name>
    <dbReference type="NCBI Taxonomy" id="2898438"/>
    <lineage>
        <taxon>Bacteria</taxon>
        <taxon>Bacillati</taxon>
        <taxon>Actinomycetota</taxon>
        <taxon>Thermoleophilia</taxon>
        <taxon>Solirubrobacterales</taxon>
        <taxon>Baekduiaceae</taxon>
        <taxon>Svornostia</taxon>
    </lineage>
</organism>
<keyword evidence="8" id="KW-1185">Reference proteome</keyword>
<reference evidence="8" key="1">
    <citation type="submission" date="2021-11" db="EMBL/GenBank/DDBJ databases">
        <title>Cultivation dependent microbiological survey of springs from the worlds oldest radium mine currently devoted to the extraction of radon-saturated water.</title>
        <authorList>
            <person name="Kapinusova G."/>
            <person name="Smrhova T."/>
            <person name="Strejcek M."/>
            <person name="Suman J."/>
            <person name="Jani K."/>
            <person name="Pajer P."/>
            <person name="Uhlik O."/>
        </authorList>
    </citation>
    <scope>NUCLEOTIDE SEQUENCE [LARGE SCALE GENOMIC DNA]</scope>
    <source>
        <strain evidence="8">J379</strain>
    </source>
</reference>
<keyword evidence="2" id="KW-1003">Cell membrane</keyword>
<gene>
    <name evidence="7" type="ORF">LRS13_20965</name>
</gene>
<evidence type="ECO:0000256" key="6">
    <source>
        <dbReference type="SAM" id="Phobius"/>
    </source>
</evidence>
<proteinExistence type="predicted"/>